<reference evidence="3" key="1">
    <citation type="submission" date="2021-08" db="EMBL/GenBank/DDBJ databases">
        <authorList>
            <person name="Zhang H."/>
            <person name="Xu M."/>
            <person name="Yu Z."/>
            <person name="Yang L."/>
            <person name="Cai Y."/>
        </authorList>
    </citation>
    <scope>NUCLEOTIDE SEQUENCE</scope>
    <source>
        <strain evidence="3">CHL1</strain>
    </source>
</reference>
<protein>
    <submittedName>
        <fullName evidence="3">Uncharacterized protein</fullName>
    </submittedName>
</protein>
<feature type="transmembrane region" description="Helical" evidence="2">
    <location>
        <begin position="91"/>
        <end position="118"/>
    </location>
</feature>
<organism evidence="3 4">
    <name type="scientific">Chenggangzhangella methanolivorans</name>
    <dbReference type="NCBI Taxonomy" id="1437009"/>
    <lineage>
        <taxon>Bacteria</taxon>
        <taxon>Pseudomonadati</taxon>
        <taxon>Pseudomonadota</taxon>
        <taxon>Alphaproteobacteria</taxon>
        <taxon>Hyphomicrobiales</taxon>
        <taxon>Methylopilaceae</taxon>
        <taxon>Chenggangzhangella</taxon>
    </lineage>
</organism>
<sequence>MIRRSARLTVTLGLMATLASLGEGQVSGRAVAQEARQEQREADRDPLASAIGHLPSPYRNDERCESDEAANGPDICAQWTAANAARRSAELAWWAIFWVVVSVLVGGLSVVGTLWAAWAATRAASAAQETAKTMIRQEAPLLYLANVRYSGQQVIFDMFNAGRTVALVYQACLGSRFSTDPPSESDFRRFTAASIPIKPEKMEMAGNITTEFTTMEMHDRFRAGEVHFWHYGVVRYRTVFDDKVEVRFCRVSRKNGPWSDEPEAYNYTKKIT</sequence>
<evidence type="ECO:0000313" key="4">
    <source>
        <dbReference type="Proteomes" id="UP000825701"/>
    </source>
</evidence>
<dbReference type="KEGG" id="cmet:K6K41_16080"/>
<dbReference type="AlphaFoldDB" id="A0A9E6R664"/>
<evidence type="ECO:0000256" key="1">
    <source>
        <dbReference type="SAM" id="MobiDB-lite"/>
    </source>
</evidence>
<keyword evidence="2" id="KW-0812">Transmembrane</keyword>
<keyword evidence="4" id="KW-1185">Reference proteome</keyword>
<proteinExistence type="predicted"/>
<keyword evidence="2" id="KW-1133">Transmembrane helix</keyword>
<evidence type="ECO:0000313" key="3">
    <source>
        <dbReference type="EMBL" id="QZN98554.1"/>
    </source>
</evidence>
<keyword evidence="2" id="KW-0472">Membrane</keyword>
<feature type="region of interest" description="Disordered" evidence="1">
    <location>
        <begin position="29"/>
        <end position="69"/>
    </location>
</feature>
<dbReference type="EMBL" id="CP081869">
    <property type="protein sequence ID" value="QZN98554.1"/>
    <property type="molecule type" value="Genomic_DNA"/>
</dbReference>
<dbReference type="RefSeq" id="WP_261401486.1">
    <property type="nucleotide sequence ID" value="NZ_CP081869.1"/>
</dbReference>
<name>A0A9E6R664_9HYPH</name>
<gene>
    <name evidence="3" type="ORF">K6K41_16080</name>
</gene>
<evidence type="ECO:0000256" key="2">
    <source>
        <dbReference type="SAM" id="Phobius"/>
    </source>
</evidence>
<feature type="compositionally biased region" description="Basic and acidic residues" evidence="1">
    <location>
        <begin position="35"/>
        <end position="46"/>
    </location>
</feature>
<accession>A0A9E6R664</accession>
<dbReference type="Proteomes" id="UP000825701">
    <property type="component" value="Chromosome"/>
</dbReference>